<keyword evidence="1" id="KW-1133">Transmembrane helix</keyword>
<evidence type="ECO:0000313" key="2">
    <source>
        <dbReference type="EMBL" id="GMS82570.1"/>
    </source>
</evidence>
<dbReference type="AlphaFoldDB" id="A0AAV5SJA1"/>
<name>A0AAV5SJA1_9BILA</name>
<keyword evidence="1" id="KW-0472">Membrane</keyword>
<evidence type="ECO:0000313" key="3">
    <source>
        <dbReference type="Proteomes" id="UP001432027"/>
    </source>
</evidence>
<dbReference type="PANTHER" id="PTHR46561:SF11">
    <property type="entry name" value="SERPENTINE RECEPTOR CLASS ALPHA_BETA-14"/>
    <property type="match status" value="1"/>
</dbReference>
<reference evidence="2" key="1">
    <citation type="submission" date="2023-10" db="EMBL/GenBank/DDBJ databases">
        <title>Genome assembly of Pristionchus species.</title>
        <authorList>
            <person name="Yoshida K."/>
            <person name="Sommer R.J."/>
        </authorList>
    </citation>
    <scope>NUCLEOTIDE SEQUENCE</scope>
    <source>
        <strain evidence="2">RS0144</strain>
    </source>
</reference>
<organism evidence="2 3">
    <name type="scientific">Pristionchus entomophagus</name>
    <dbReference type="NCBI Taxonomy" id="358040"/>
    <lineage>
        <taxon>Eukaryota</taxon>
        <taxon>Metazoa</taxon>
        <taxon>Ecdysozoa</taxon>
        <taxon>Nematoda</taxon>
        <taxon>Chromadorea</taxon>
        <taxon>Rhabditida</taxon>
        <taxon>Rhabditina</taxon>
        <taxon>Diplogasteromorpha</taxon>
        <taxon>Diplogasteroidea</taxon>
        <taxon>Neodiplogasteridae</taxon>
        <taxon>Pristionchus</taxon>
    </lineage>
</organism>
<dbReference type="Proteomes" id="UP001432027">
    <property type="component" value="Unassembled WGS sequence"/>
</dbReference>
<keyword evidence="1" id="KW-0812">Transmembrane</keyword>
<accession>A0AAV5SJA1</accession>
<feature type="non-terminal residue" evidence="2">
    <location>
        <position position="204"/>
    </location>
</feature>
<evidence type="ECO:0008006" key="4">
    <source>
        <dbReference type="Google" id="ProtNLM"/>
    </source>
</evidence>
<evidence type="ECO:0000256" key="1">
    <source>
        <dbReference type="SAM" id="Phobius"/>
    </source>
</evidence>
<sequence>NQMSSCLATDRLASSTPYVIFLAVKAILCYVALCLLILHLKIHGVRWLAHSNSMIVFAAYLGCNVTVAAAYGFVYSIDSLRLWLGGPCALIDFRLIFLLRGVGSIAIRTQIIYAFVLSLERFYSSLFPIEFECCKCVALSVAAVVVSLFISTTIIVGVFVPLADFSSLVPTTNLIQGKTGDGYQTMIYFEIGMEVAAIVMFHLG</sequence>
<dbReference type="InterPro" id="IPR053286">
    <property type="entry name" value="Nematode_rcpt-like_srab"/>
</dbReference>
<feature type="transmembrane region" description="Helical" evidence="1">
    <location>
        <begin position="95"/>
        <end position="116"/>
    </location>
</feature>
<feature type="transmembrane region" description="Helical" evidence="1">
    <location>
        <begin position="54"/>
        <end position="75"/>
    </location>
</feature>
<dbReference type="PANTHER" id="PTHR46561">
    <property type="entry name" value="SERPENTINE RECEPTOR, CLASS AB (CLASS A-LIKE)-RELATED"/>
    <property type="match status" value="1"/>
</dbReference>
<protein>
    <recommendedName>
        <fullName evidence="4">G protein-coupled receptor</fullName>
    </recommendedName>
</protein>
<feature type="non-terminal residue" evidence="2">
    <location>
        <position position="1"/>
    </location>
</feature>
<comment type="caution">
    <text evidence="2">The sequence shown here is derived from an EMBL/GenBank/DDBJ whole genome shotgun (WGS) entry which is preliminary data.</text>
</comment>
<keyword evidence="3" id="KW-1185">Reference proteome</keyword>
<feature type="transmembrane region" description="Helical" evidence="1">
    <location>
        <begin position="137"/>
        <end position="163"/>
    </location>
</feature>
<dbReference type="EMBL" id="BTSX01000002">
    <property type="protein sequence ID" value="GMS82570.1"/>
    <property type="molecule type" value="Genomic_DNA"/>
</dbReference>
<gene>
    <name evidence="2" type="ORF">PENTCL1PPCAC_4745</name>
</gene>
<proteinExistence type="predicted"/>
<feature type="transmembrane region" description="Helical" evidence="1">
    <location>
        <begin position="20"/>
        <end position="42"/>
    </location>
</feature>